<protein>
    <submittedName>
        <fullName evidence="1">Uncharacterized protein</fullName>
    </submittedName>
</protein>
<sequence length="77" mass="8435">MPLPTFKYLTPSSVDHQAASPATFLLAAQAGHISRNCPRRQMCHVCKKEGCVRLSLSAFRRPLLTIRPATNKSSAPT</sequence>
<reference evidence="1" key="1">
    <citation type="submission" date="2023-03" db="EMBL/GenBank/DDBJ databases">
        <title>Massive genome expansion in bonnet fungi (Mycena s.s.) driven by repeated elements and novel gene families across ecological guilds.</title>
        <authorList>
            <consortium name="Lawrence Berkeley National Laboratory"/>
            <person name="Harder C.B."/>
            <person name="Miyauchi S."/>
            <person name="Viragh M."/>
            <person name="Kuo A."/>
            <person name="Thoen E."/>
            <person name="Andreopoulos B."/>
            <person name="Lu D."/>
            <person name="Skrede I."/>
            <person name="Drula E."/>
            <person name="Henrissat B."/>
            <person name="Morin E."/>
            <person name="Kohler A."/>
            <person name="Barry K."/>
            <person name="LaButti K."/>
            <person name="Morin E."/>
            <person name="Salamov A."/>
            <person name="Lipzen A."/>
            <person name="Mereny Z."/>
            <person name="Hegedus B."/>
            <person name="Baldrian P."/>
            <person name="Stursova M."/>
            <person name="Weitz H."/>
            <person name="Taylor A."/>
            <person name="Grigoriev I.V."/>
            <person name="Nagy L.G."/>
            <person name="Martin F."/>
            <person name="Kauserud H."/>
        </authorList>
    </citation>
    <scope>NUCLEOTIDE SEQUENCE</scope>
    <source>
        <strain evidence="1">CBHHK067</strain>
    </source>
</reference>
<dbReference type="Proteomes" id="UP001221757">
    <property type="component" value="Unassembled WGS sequence"/>
</dbReference>
<evidence type="ECO:0000313" key="2">
    <source>
        <dbReference type="Proteomes" id="UP001221757"/>
    </source>
</evidence>
<comment type="caution">
    <text evidence="1">The sequence shown here is derived from an EMBL/GenBank/DDBJ whole genome shotgun (WGS) entry which is preliminary data.</text>
</comment>
<dbReference type="AlphaFoldDB" id="A0AAD7GLM2"/>
<proteinExistence type="predicted"/>
<gene>
    <name evidence="1" type="ORF">B0H17DRAFT_1195850</name>
</gene>
<dbReference type="EMBL" id="JARKIE010000020">
    <property type="protein sequence ID" value="KAJ7700456.1"/>
    <property type="molecule type" value="Genomic_DNA"/>
</dbReference>
<organism evidence="1 2">
    <name type="scientific">Mycena rosella</name>
    <name type="common">Pink bonnet</name>
    <name type="synonym">Agaricus rosellus</name>
    <dbReference type="NCBI Taxonomy" id="1033263"/>
    <lineage>
        <taxon>Eukaryota</taxon>
        <taxon>Fungi</taxon>
        <taxon>Dikarya</taxon>
        <taxon>Basidiomycota</taxon>
        <taxon>Agaricomycotina</taxon>
        <taxon>Agaricomycetes</taxon>
        <taxon>Agaricomycetidae</taxon>
        <taxon>Agaricales</taxon>
        <taxon>Marasmiineae</taxon>
        <taxon>Mycenaceae</taxon>
        <taxon>Mycena</taxon>
    </lineage>
</organism>
<name>A0AAD7GLM2_MYCRO</name>
<keyword evidence="2" id="KW-1185">Reference proteome</keyword>
<accession>A0AAD7GLM2</accession>
<evidence type="ECO:0000313" key="1">
    <source>
        <dbReference type="EMBL" id="KAJ7700456.1"/>
    </source>
</evidence>